<protein>
    <recommendedName>
        <fullName evidence="3">RNase H type-1 domain-containing protein</fullName>
    </recommendedName>
</protein>
<keyword evidence="2" id="KW-1185">Reference proteome</keyword>
<evidence type="ECO:0000313" key="2">
    <source>
        <dbReference type="Proteomes" id="UP001472677"/>
    </source>
</evidence>
<dbReference type="EMBL" id="JBBPBM010000009">
    <property type="protein sequence ID" value="KAK8568136.1"/>
    <property type="molecule type" value="Genomic_DNA"/>
</dbReference>
<sequence length="77" mass="8325">MRVGCGGILRSPDGIIRAMFLGPVPCSGLDFANLFALKVAAQVFIEAGREGKVYLVLESNSKVVFNFLSNPVDRPRV</sequence>
<reference evidence="1 2" key="1">
    <citation type="journal article" date="2024" name="G3 (Bethesda)">
        <title>Genome assembly of Hibiscus sabdariffa L. provides insights into metabolisms of medicinal natural products.</title>
        <authorList>
            <person name="Kim T."/>
        </authorList>
    </citation>
    <scope>NUCLEOTIDE SEQUENCE [LARGE SCALE GENOMIC DNA]</scope>
    <source>
        <strain evidence="1">TK-2024</strain>
        <tissue evidence="1">Old leaves</tissue>
    </source>
</reference>
<organism evidence="1 2">
    <name type="scientific">Hibiscus sabdariffa</name>
    <name type="common">roselle</name>
    <dbReference type="NCBI Taxonomy" id="183260"/>
    <lineage>
        <taxon>Eukaryota</taxon>
        <taxon>Viridiplantae</taxon>
        <taxon>Streptophyta</taxon>
        <taxon>Embryophyta</taxon>
        <taxon>Tracheophyta</taxon>
        <taxon>Spermatophyta</taxon>
        <taxon>Magnoliopsida</taxon>
        <taxon>eudicotyledons</taxon>
        <taxon>Gunneridae</taxon>
        <taxon>Pentapetalae</taxon>
        <taxon>rosids</taxon>
        <taxon>malvids</taxon>
        <taxon>Malvales</taxon>
        <taxon>Malvaceae</taxon>
        <taxon>Malvoideae</taxon>
        <taxon>Hibiscus</taxon>
    </lineage>
</organism>
<dbReference type="Proteomes" id="UP001472677">
    <property type="component" value="Unassembled WGS sequence"/>
</dbReference>
<name>A0ABR2EZM6_9ROSI</name>
<evidence type="ECO:0000313" key="1">
    <source>
        <dbReference type="EMBL" id="KAK8568136.1"/>
    </source>
</evidence>
<gene>
    <name evidence="1" type="ORF">V6N12_006697</name>
</gene>
<proteinExistence type="predicted"/>
<comment type="caution">
    <text evidence="1">The sequence shown here is derived from an EMBL/GenBank/DDBJ whole genome shotgun (WGS) entry which is preliminary data.</text>
</comment>
<evidence type="ECO:0008006" key="3">
    <source>
        <dbReference type="Google" id="ProtNLM"/>
    </source>
</evidence>
<accession>A0ABR2EZM6</accession>